<dbReference type="AlphaFoldDB" id="F7NIW9"/>
<dbReference type="RefSeq" id="WP_004573299.1">
    <property type="nucleotide sequence ID" value="NZ_AFGF01000081.1"/>
</dbReference>
<dbReference type="STRING" id="1009370.ALO_10109"/>
<dbReference type="eggNOG" id="COG0248">
    <property type="taxonomic scope" value="Bacteria"/>
</dbReference>
<gene>
    <name evidence="4" type="ORF">ALO_10109</name>
</gene>
<dbReference type="CDD" id="cd24006">
    <property type="entry name" value="ASKHA_NBD_PPX_GppA"/>
    <property type="match status" value="1"/>
</dbReference>
<dbReference type="PANTHER" id="PTHR30005">
    <property type="entry name" value="EXOPOLYPHOSPHATASE"/>
    <property type="match status" value="1"/>
</dbReference>
<dbReference type="OrthoDB" id="9814545at2"/>
<evidence type="ECO:0000313" key="4">
    <source>
        <dbReference type="EMBL" id="EGO63966.1"/>
    </source>
</evidence>
<dbReference type="InterPro" id="IPR043129">
    <property type="entry name" value="ATPase_NBD"/>
</dbReference>
<dbReference type="InterPro" id="IPR048950">
    <property type="entry name" value="Ppx_GppA_C"/>
</dbReference>
<keyword evidence="5" id="KW-1185">Reference proteome</keyword>
<dbReference type="Gene3D" id="3.30.420.150">
    <property type="entry name" value="Exopolyphosphatase. Domain 2"/>
    <property type="match status" value="1"/>
</dbReference>
<dbReference type="Gene3D" id="1.10.3210.10">
    <property type="entry name" value="Hypothetical protein af1432"/>
    <property type="match status" value="1"/>
</dbReference>
<feature type="domain" description="Ppx/GppA phosphatase N-terminal" evidence="2">
    <location>
        <begin position="34"/>
        <end position="298"/>
    </location>
</feature>
<evidence type="ECO:0000259" key="3">
    <source>
        <dbReference type="Pfam" id="PF21447"/>
    </source>
</evidence>
<feature type="domain" description="Ppx/GppA phosphatase C-terminal" evidence="3">
    <location>
        <begin position="333"/>
        <end position="486"/>
    </location>
</feature>
<sequence>MRRPTRDKNYFAAIHVGSEQVTIQLVEYQSLQDLKLIDRATYTVALGEETFKTGTISFAAVREICELLKGYRRMMNEYGVKDYRLLATTALREATNQQYIIDQIRIKTGFDVEVVDMPQEIFYKYIALFRAMDRNGLTQTREALLFVDISSGGLGITLYKDHKLKYQQNIHVGILRIKERFAKYQRESVYFHEALSQYIYSIIEPVEQALKHQKIRYLILAGTETRLLLKMLGREQSEELAYINPTDFKELYERVKSLNLPQLIQAFSLTEQKAEMVLPTIVLYGQILSLANIEEIVVPDDHFSDGLIALHVAEKTADPFLDVVEGQIESLAISLGEKYQYDQRHSHRVEKIALLLFDMLGKVHGLGRQERLMLQVAAILHDIGKFVSLRQHYFYSYRLIISSDILGFSEEDKAIIANVAHYHSKGTPSSVDAHFAVLSPERKVITAKLSAIIRLADAIDRSHRQKVDLETLELICKGDELLITADSGEDMSLEEWTFIDKSYFFEDVFGVKATLQRRRR</sequence>
<evidence type="ECO:0000259" key="2">
    <source>
        <dbReference type="Pfam" id="PF02541"/>
    </source>
</evidence>
<dbReference type="PANTHER" id="PTHR30005:SF0">
    <property type="entry name" value="RETROGRADE REGULATION PROTEIN 2"/>
    <property type="match status" value="1"/>
</dbReference>
<dbReference type="EMBL" id="AFGF01000081">
    <property type="protein sequence ID" value="EGO63966.1"/>
    <property type="molecule type" value="Genomic_DNA"/>
</dbReference>
<dbReference type="CDD" id="cd00077">
    <property type="entry name" value="HDc"/>
    <property type="match status" value="1"/>
</dbReference>
<dbReference type="InterPro" id="IPR003695">
    <property type="entry name" value="Ppx_GppA_N"/>
</dbReference>
<comment type="caution">
    <text evidence="4">The sequence shown here is derived from an EMBL/GenBank/DDBJ whole genome shotgun (WGS) entry which is preliminary data.</text>
</comment>
<accession>F7NIW9</accession>
<dbReference type="SUPFAM" id="SSF109604">
    <property type="entry name" value="HD-domain/PDEase-like"/>
    <property type="match status" value="1"/>
</dbReference>
<dbReference type="Proteomes" id="UP000003240">
    <property type="component" value="Unassembled WGS sequence"/>
</dbReference>
<dbReference type="Gene3D" id="3.30.420.40">
    <property type="match status" value="1"/>
</dbReference>
<evidence type="ECO:0000256" key="1">
    <source>
        <dbReference type="ARBA" id="ARBA00007125"/>
    </source>
</evidence>
<dbReference type="Pfam" id="PF21447">
    <property type="entry name" value="Ppx-GppA_III"/>
    <property type="match status" value="1"/>
</dbReference>
<evidence type="ECO:0000313" key="5">
    <source>
        <dbReference type="Proteomes" id="UP000003240"/>
    </source>
</evidence>
<dbReference type="InterPro" id="IPR050273">
    <property type="entry name" value="GppA/Ppx_hydrolase"/>
</dbReference>
<reference evidence="4 5" key="1">
    <citation type="journal article" date="2011" name="EMBO J.">
        <title>Structural diversity of bacterial flagellar motors.</title>
        <authorList>
            <person name="Chen S."/>
            <person name="Beeby M."/>
            <person name="Murphy G.E."/>
            <person name="Leadbetter J.R."/>
            <person name="Hendrixson D.R."/>
            <person name="Briegel A."/>
            <person name="Li Z."/>
            <person name="Shi J."/>
            <person name="Tocheva E.I."/>
            <person name="Muller A."/>
            <person name="Dobro M.J."/>
            <person name="Jensen G.J."/>
        </authorList>
    </citation>
    <scope>NUCLEOTIDE SEQUENCE [LARGE SCALE GENOMIC DNA]</scope>
    <source>
        <strain evidence="4 5">DSM 6540</strain>
    </source>
</reference>
<comment type="similarity">
    <text evidence="1">Belongs to the GppA/Ppx family.</text>
</comment>
<dbReference type="Pfam" id="PF02541">
    <property type="entry name" value="Ppx-GppA"/>
    <property type="match status" value="1"/>
</dbReference>
<dbReference type="SUPFAM" id="SSF53067">
    <property type="entry name" value="Actin-like ATPase domain"/>
    <property type="match status" value="2"/>
</dbReference>
<proteinExistence type="inferred from homology"/>
<protein>
    <submittedName>
        <fullName evidence="4">Ppx/GppA phosphatase</fullName>
    </submittedName>
</protein>
<dbReference type="InterPro" id="IPR003607">
    <property type="entry name" value="HD/PDEase_dom"/>
</dbReference>
<name>F7NIW9_9FIRM</name>
<dbReference type="GO" id="GO:0016462">
    <property type="term" value="F:pyrophosphatase activity"/>
    <property type="evidence" value="ECO:0007669"/>
    <property type="project" value="TreeGrafter"/>
</dbReference>
<organism evidence="4 5">
    <name type="scientific">Acetonema longum DSM 6540</name>
    <dbReference type="NCBI Taxonomy" id="1009370"/>
    <lineage>
        <taxon>Bacteria</taxon>
        <taxon>Bacillati</taxon>
        <taxon>Bacillota</taxon>
        <taxon>Negativicutes</taxon>
        <taxon>Acetonemataceae</taxon>
        <taxon>Acetonema</taxon>
    </lineage>
</organism>